<keyword evidence="5" id="KW-0863">Zinc-finger</keyword>
<keyword evidence="9" id="KW-1185">Reference proteome</keyword>
<feature type="region of interest" description="Disordered" evidence="6">
    <location>
        <begin position="1036"/>
        <end position="1055"/>
    </location>
</feature>
<feature type="region of interest" description="Disordered" evidence="6">
    <location>
        <begin position="688"/>
        <end position="748"/>
    </location>
</feature>
<dbReference type="Gene3D" id="1.25.10.10">
    <property type="entry name" value="Leucine-rich Repeat Variant"/>
    <property type="match status" value="1"/>
</dbReference>
<dbReference type="PANTHER" id="PTHR22970:SF14">
    <property type="entry name" value="AT-RICH INTERACTIVE DOMAIN-CONTAINING PROTEIN 2"/>
    <property type="match status" value="1"/>
</dbReference>
<keyword evidence="5" id="KW-0862">Zinc</keyword>
<evidence type="ECO:0000313" key="11">
    <source>
        <dbReference type="WBParaSite" id="PgR019_g031_t08"/>
    </source>
</evidence>
<dbReference type="InterPro" id="IPR052406">
    <property type="entry name" value="Chromatin_Remodeling_Comp"/>
</dbReference>
<dbReference type="Gene3D" id="1.10.150.60">
    <property type="entry name" value="ARID DNA-binding domain"/>
    <property type="match status" value="1"/>
</dbReference>
<dbReference type="Proteomes" id="UP000887569">
    <property type="component" value="Unplaced"/>
</dbReference>
<keyword evidence="1" id="KW-0156">Chromatin regulator</keyword>
<evidence type="ECO:0000256" key="2">
    <source>
        <dbReference type="ARBA" id="ARBA00023015"/>
    </source>
</evidence>
<keyword evidence="4" id="KW-0539">Nucleus</keyword>
<feature type="domain" description="ARID" evidence="8">
    <location>
        <begin position="39"/>
        <end position="131"/>
    </location>
</feature>
<dbReference type="SMART" id="SM00501">
    <property type="entry name" value="BRIGHT"/>
    <property type="match status" value="1"/>
</dbReference>
<dbReference type="InterPro" id="IPR013087">
    <property type="entry name" value="Znf_C2H2_type"/>
</dbReference>
<dbReference type="SMART" id="SM01014">
    <property type="entry name" value="ARID"/>
    <property type="match status" value="1"/>
</dbReference>
<feature type="domain" description="C2H2-type" evidence="7">
    <location>
        <begin position="959"/>
        <end position="989"/>
    </location>
</feature>
<feature type="compositionally biased region" description="Polar residues" evidence="6">
    <location>
        <begin position="688"/>
        <end position="718"/>
    </location>
</feature>
<dbReference type="InterPro" id="IPR001606">
    <property type="entry name" value="ARID_dom"/>
</dbReference>
<dbReference type="PANTHER" id="PTHR22970">
    <property type="entry name" value="AT-RICH INTERACTIVE DOMAIN-CONTAINING PROTEIN 2"/>
    <property type="match status" value="1"/>
</dbReference>
<feature type="compositionally biased region" description="Pro residues" evidence="6">
    <location>
        <begin position="500"/>
        <end position="509"/>
    </location>
</feature>
<dbReference type="InterPro" id="IPR036431">
    <property type="entry name" value="ARID_dom_sf"/>
</dbReference>
<keyword evidence="2" id="KW-0805">Transcription regulation</keyword>
<evidence type="ECO:0000313" key="10">
    <source>
        <dbReference type="WBParaSite" id="PgR019_g031_t06"/>
    </source>
</evidence>
<evidence type="ECO:0000259" key="8">
    <source>
        <dbReference type="PROSITE" id="PS51011"/>
    </source>
</evidence>
<dbReference type="AlphaFoldDB" id="A0A915AYT3"/>
<dbReference type="PROSITE" id="PS00028">
    <property type="entry name" value="ZINC_FINGER_C2H2_1"/>
    <property type="match status" value="2"/>
</dbReference>
<dbReference type="GO" id="GO:0006325">
    <property type="term" value="P:chromatin organization"/>
    <property type="evidence" value="ECO:0007669"/>
    <property type="project" value="UniProtKB-KW"/>
</dbReference>
<evidence type="ECO:0000256" key="6">
    <source>
        <dbReference type="SAM" id="MobiDB-lite"/>
    </source>
</evidence>
<feature type="region of interest" description="Disordered" evidence="6">
    <location>
        <begin position="548"/>
        <end position="567"/>
    </location>
</feature>
<dbReference type="WBParaSite" id="PgR019_g031_t06">
    <property type="protein sequence ID" value="PgR019_g031_t06"/>
    <property type="gene ID" value="PgR019_g031"/>
</dbReference>
<dbReference type="GO" id="GO:0003677">
    <property type="term" value="F:DNA binding"/>
    <property type="evidence" value="ECO:0007669"/>
    <property type="project" value="InterPro"/>
</dbReference>
<dbReference type="PROSITE" id="PS51011">
    <property type="entry name" value="ARID"/>
    <property type="match status" value="1"/>
</dbReference>
<protein>
    <submittedName>
        <fullName evidence="10 11">ARID domain-containing protein</fullName>
    </submittedName>
</protein>
<proteinExistence type="predicted"/>
<evidence type="ECO:0000256" key="4">
    <source>
        <dbReference type="ARBA" id="ARBA00023242"/>
    </source>
</evidence>
<reference evidence="10 11" key="1">
    <citation type="submission" date="2022-11" db="UniProtKB">
        <authorList>
            <consortium name="WormBaseParasite"/>
        </authorList>
    </citation>
    <scope>IDENTIFICATION</scope>
</reference>
<accession>A0A915AYT3</accession>
<feature type="compositionally biased region" description="Low complexity" evidence="6">
    <location>
        <begin position="724"/>
        <end position="741"/>
    </location>
</feature>
<dbReference type="InterPro" id="IPR011989">
    <property type="entry name" value="ARM-like"/>
</dbReference>
<feature type="compositionally biased region" description="Low complexity" evidence="6">
    <location>
        <begin position="548"/>
        <end position="563"/>
    </location>
</feature>
<evidence type="ECO:0000256" key="3">
    <source>
        <dbReference type="ARBA" id="ARBA00023163"/>
    </source>
</evidence>
<evidence type="ECO:0000313" key="9">
    <source>
        <dbReference type="Proteomes" id="UP000887569"/>
    </source>
</evidence>
<dbReference type="CDD" id="cd16100">
    <property type="entry name" value="ARID"/>
    <property type="match status" value="1"/>
</dbReference>
<dbReference type="InterPro" id="IPR016024">
    <property type="entry name" value="ARM-type_fold"/>
</dbReference>
<dbReference type="GO" id="GO:0008270">
    <property type="term" value="F:zinc ion binding"/>
    <property type="evidence" value="ECO:0007669"/>
    <property type="project" value="UniProtKB-KW"/>
</dbReference>
<dbReference type="Pfam" id="PF01388">
    <property type="entry name" value="ARID"/>
    <property type="match status" value="1"/>
</dbReference>
<dbReference type="WBParaSite" id="PgR019_g031_t08">
    <property type="protein sequence ID" value="PgR019_g031_t08"/>
    <property type="gene ID" value="PgR019_g031"/>
</dbReference>
<evidence type="ECO:0000256" key="1">
    <source>
        <dbReference type="ARBA" id="ARBA00022853"/>
    </source>
</evidence>
<dbReference type="SUPFAM" id="SSF46774">
    <property type="entry name" value="ARID-like"/>
    <property type="match status" value="1"/>
</dbReference>
<evidence type="ECO:0000256" key="5">
    <source>
        <dbReference type="PROSITE-ProRule" id="PRU00042"/>
    </source>
</evidence>
<dbReference type="SUPFAM" id="SSF48371">
    <property type="entry name" value="ARM repeat"/>
    <property type="match status" value="1"/>
</dbReference>
<name>A0A915AYT3_PARUN</name>
<feature type="region of interest" description="Disordered" evidence="6">
    <location>
        <begin position="499"/>
        <end position="535"/>
    </location>
</feature>
<keyword evidence="5" id="KW-0479">Metal-binding</keyword>
<sequence>ISYGRAYSMWVCRLKMERRKRRSPIDEYVDSFMDSPEKLQRCTQFYQSLRSYYRRKWNCPLKSPYIQGVELNLSRLYCTVVSFGGWQKVSQSEKWGDVAQAIGVSEGVAVAEHAVKVLYMRYLSKYEQSELVGDVDDSDADLLGSRGRGKGFSSLATADCPVSVASRQTNDFFRVRPEKKTEAEYERLVKSLLCGLPNEVDFAVNVCTLLSHPGPRVLRLSAAPQLITLLVAHVAVFADGDNSLYGLYESWSKTSGHDFTAFWRGAGIEDEEILALLPNVSRSEMPKEDLELFTGLEAEFRPRDPVSWRVQQILSIMRNLSFEVINKPIMAASWPLLKFLFVCSNCKWSALRTAALDALSNIASEIDLMCEESSVTNHLLLKTVSRCLNSSDKLQVIRSLEILAGLCNNEHNESLLCEFLDSRILSKIFDVITVKDIMMCVYTLEALYQISELGASACQQVSLYPRAIDTLVDLATVEAVSFGPSGLVGMKVVEFHGPPQLAPPPPQNLPPTSYTTHTPRPGAFAAPAPPGTYQSSSRALIHSSAIRSAPATATQQNSTNTATVGESKVEQLTAKWLRLNCLLEMGNITPRGELYACYVDDLRNHYNALSGSVQMFTNILKSIFPQAVVRVGTNSSSMVIENVKLSKGHGVGTIGTIATTATTATASSSTGMVAAHPLVQKMLSDGTQSASLNGHMSSPTAQSSEVNASGSDSPVSNISEEASRPSASRSSANDSSNNTSSGAFLPGPNKVQLEVCRAAVEARDFIPDDGRHEAKIVRVENTCRVLPQAAASPQAVIASQAPLLVASKGQHTVAETTQLKSAVARRLNGIVEEKAMNGDTKTNGCETAATQQALHNNRALNGMTAVQNGEVATDTASTSAAADSALQNGGIREVAASTSGTSTTRDEDSESRCSSSSSAVHSPAVVKRRRTSACPTPKPNDSHAERGNPSTSADCGGDYLCEWNGCGRYFKVASSMLYHCTLEHVGNEESIQCHWPRCDSTVRAKWSMVTHLQDHHCNEAALQAAAKRRREGLGVPLGPVNPERPRDAQQHPGYSKNAAVEAIRRHAFNYLPRDITDDPEGPVTKSIRLTSCLILRNLARYSNDGRRLIRRHERLLCWLSLSRVESSSALAQLLAELYPQQPSS</sequence>
<dbReference type="Gene3D" id="3.30.160.60">
    <property type="entry name" value="Classic Zinc Finger"/>
    <property type="match status" value="1"/>
</dbReference>
<feature type="region of interest" description="Disordered" evidence="6">
    <location>
        <begin position="877"/>
        <end position="951"/>
    </location>
</feature>
<dbReference type="SMART" id="SM00355">
    <property type="entry name" value="ZnF_C2H2"/>
    <property type="match status" value="2"/>
</dbReference>
<evidence type="ECO:0000259" key="7">
    <source>
        <dbReference type="PROSITE" id="PS50157"/>
    </source>
</evidence>
<organism evidence="9 11">
    <name type="scientific">Parascaris univalens</name>
    <name type="common">Nematode worm</name>
    <dbReference type="NCBI Taxonomy" id="6257"/>
    <lineage>
        <taxon>Eukaryota</taxon>
        <taxon>Metazoa</taxon>
        <taxon>Ecdysozoa</taxon>
        <taxon>Nematoda</taxon>
        <taxon>Chromadorea</taxon>
        <taxon>Rhabditida</taxon>
        <taxon>Spirurina</taxon>
        <taxon>Ascaridomorpha</taxon>
        <taxon>Ascaridoidea</taxon>
        <taxon>Ascarididae</taxon>
        <taxon>Parascaris</taxon>
    </lineage>
</organism>
<keyword evidence="3" id="KW-0804">Transcription</keyword>
<dbReference type="PROSITE" id="PS50157">
    <property type="entry name" value="ZINC_FINGER_C2H2_2"/>
    <property type="match status" value="1"/>
</dbReference>